<dbReference type="AlphaFoldDB" id="A0A7K1FQ25"/>
<proteinExistence type="predicted"/>
<gene>
    <name evidence="2" type="ORF">GIS00_16105</name>
</gene>
<accession>A0A7K1FQ25</accession>
<sequence length="128" mass="14175">MSRQDRTPPRGLRIRPAALPTQEVPDDRRAADAAREHLLAARPRDPARSRGDVRAQVTGTLRQGLRTGSWVLTDEVTGRVVEVKGTRGHGFRDGLRVILRGVLHTDRVTTSQQGTPFTVDEIVVPGRR</sequence>
<comment type="caution">
    <text evidence="2">The sequence shown here is derived from an EMBL/GenBank/DDBJ whole genome shotgun (WGS) entry which is preliminary data.</text>
</comment>
<organism evidence="2 3">
    <name type="scientific">Nakamurella alba</name>
    <dbReference type="NCBI Taxonomy" id="2665158"/>
    <lineage>
        <taxon>Bacteria</taxon>
        <taxon>Bacillati</taxon>
        <taxon>Actinomycetota</taxon>
        <taxon>Actinomycetes</taxon>
        <taxon>Nakamurellales</taxon>
        <taxon>Nakamurellaceae</taxon>
        <taxon>Nakamurella</taxon>
    </lineage>
</organism>
<evidence type="ECO:0000256" key="1">
    <source>
        <dbReference type="SAM" id="MobiDB-lite"/>
    </source>
</evidence>
<keyword evidence="3" id="KW-1185">Reference proteome</keyword>
<reference evidence="2 3" key="1">
    <citation type="submission" date="2019-11" db="EMBL/GenBank/DDBJ databases">
        <authorList>
            <person name="Jiang L.-Q."/>
        </authorList>
    </citation>
    <scope>NUCLEOTIDE SEQUENCE [LARGE SCALE GENOMIC DNA]</scope>
    <source>
        <strain evidence="2 3">YIM 132087</strain>
    </source>
</reference>
<dbReference type="Proteomes" id="UP000460221">
    <property type="component" value="Unassembled WGS sequence"/>
</dbReference>
<protein>
    <submittedName>
        <fullName evidence="2">Uncharacterized protein</fullName>
    </submittedName>
</protein>
<name>A0A7K1FQ25_9ACTN</name>
<dbReference type="EMBL" id="WLYK01000006">
    <property type="protein sequence ID" value="MTD15459.1"/>
    <property type="molecule type" value="Genomic_DNA"/>
</dbReference>
<evidence type="ECO:0000313" key="2">
    <source>
        <dbReference type="EMBL" id="MTD15459.1"/>
    </source>
</evidence>
<dbReference type="RefSeq" id="WP_154769461.1">
    <property type="nucleotide sequence ID" value="NZ_WLYK01000006.1"/>
</dbReference>
<feature type="region of interest" description="Disordered" evidence="1">
    <location>
        <begin position="1"/>
        <end position="30"/>
    </location>
</feature>
<evidence type="ECO:0000313" key="3">
    <source>
        <dbReference type="Proteomes" id="UP000460221"/>
    </source>
</evidence>